<gene>
    <name evidence="1" type="ORF">DSO57_1018086</name>
</gene>
<organism evidence="1 2">
    <name type="scientific">Entomophthora muscae</name>
    <dbReference type="NCBI Taxonomy" id="34485"/>
    <lineage>
        <taxon>Eukaryota</taxon>
        <taxon>Fungi</taxon>
        <taxon>Fungi incertae sedis</taxon>
        <taxon>Zoopagomycota</taxon>
        <taxon>Entomophthoromycotina</taxon>
        <taxon>Entomophthoromycetes</taxon>
        <taxon>Entomophthorales</taxon>
        <taxon>Entomophthoraceae</taxon>
        <taxon>Entomophthora</taxon>
    </lineage>
</organism>
<accession>A0ACC2RVL8</accession>
<comment type="caution">
    <text evidence="1">The sequence shown here is derived from an EMBL/GenBank/DDBJ whole genome shotgun (WGS) entry which is preliminary data.</text>
</comment>
<reference evidence="1" key="1">
    <citation type="submission" date="2022-04" db="EMBL/GenBank/DDBJ databases">
        <title>Genome of the entomopathogenic fungus Entomophthora muscae.</title>
        <authorList>
            <person name="Elya C."/>
            <person name="Lovett B.R."/>
            <person name="Lee E."/>
            <person name="Macias A.M."/>
            <person name="Hajek A.E."/>
            <person name="De Bivort B.L."/>
            <person name="Kasson M.T."/>
            <person name="De Fine Licht H.H."/>
            <person name="Stajich J.E."/>
        </authorList>
    </citation>
    <scope>NUCLEOTIDE SEQUENCE</scope>
    <source>
        <strain evidence="1">Berkeley</strain>
    </source>
</reference>
<protein>
    <submittedName>
        <fullName evidence="1">Uncharacterized protein</fullName>
    </submittedName>
</protein>
<evidence type="ECO:0000313" key="1">
    <source>
        <dbReference type="EMBL" id="KAJ9054109.1"/>
    </source>
</evidence>
<name>A0ACC2RVL8_9FUNG</name>
<keyword evidence="2" id="KW-1185">Reference proteome</keyword>
<dbReference type="Proteomes" id="UP001165960">
    <property type="component" value="Unassembled WGS sequence"/>
</dbReference>
<evidence type="ECO:0000313" key="2">
    <source>
        <dbReference type="Proteomes" id="UP001165960"/>
    </source>
</evidence>
<sequence length="153" mass="17086">MGFLSPGTSSHGVTTVLSSQLLDVWLTVLRETFSVTRLFFEGLGWRGTSQNIFLNLTEAASAPLVELSPLALLTLPGLDLLSVTVRLIFFLQKRIRVRLDFLENFNEAGLLTRVNKSFDARRRVNSDKFTVLIDIAGVERNPLKSKAGLDFLF</sequence>
<proteinExistence type="predicted"/>
<dbReference type="EMBL" id="QTSX02006467">
    <property type="protein sequence ID" value="KAJ9054109.1"/>
    <property type="molecule type" value="Genomic_DNA"/>
</dbReference>